<dbReference type="Proteomes" id="UP000886523">
    <property type="component" value="Unassembled WGS sequence"/>
</dbReference>
<dbReference type="OrthoDB" id="3265672at2759"/>
<gene>
    <name evidence="1" type="ORF">BS47DRAFT_1310370</name>
</gene>
<evidence type="ECO:0000313" key="2">
    <source>
        <dbReference type="Proteomes" id="UP000886523"/>
    </source>
</evidence>
<sequence length="55" mass="6213">LDPKHAQSFNSTTVHDHFDKLKGVIEEHGIPWENIYNMDEKGCQLGGGQKGHHCK</sequence>
<protein>
    <submittedName>
        <fullName evidence="1">Uncharacterized protein</fullName>
    </submittedName>
</protein>
<organism evidence="1 2">
    <name type="scientific">Hydnum rufescens UP504</name>
    <dbReference type="NCBI Taxonomy" id="1448309"/>
    <lineage>
        <taxon>Eukaryota</taxon>
        <taxon>Fungi</taxon>
        <taxon>Dikarya</taxon>
        <taxon>Basidiomycota</taxon>
        <taxon>Agaricomycotina</taxon>
        <taxon>Agaricomycetes</taxon>
        <taxon>Cantharellales</taxon>
        <taxon>Hydnaceae</taxon>
        <taxon>Hydnum</taxon>
    </lineage>
</organism>
<comment type="caution">
    <text evidence="1">The sequence shown here is derived from an EMBL/GenBank/DDBJ whole genome shotgun (WGS) entry which is preliminary data.</text>
</comment>
<keyword evidence="2" id="KW-1185">Reference proteome</keyword>
<feature type="non-terminal residue" evidence="1">
    <location>
        <position position="1"/>
    </location>
</feature>
<dbReference type="EMBL" id="MU129478">
    <property type="protein sequence ID" value="KAF9503012.1"/>
    <property type="molecule type" value="Genomic_DNA"/>
</dbReference>
<reference evidence="1" key="1">
    <citation type="journal article" date="2020" name="Nat. Commun.">
        <title>Large-scale genome sequencing of mycorrhizal fungi provides insights into the early evolution of symbiotic traits.</title>
        <authorList>
            <person name="Miyauchi S."/>
            <person name="Kiss E."/>
            <person name="Kuo A."/>
            <person name="Drula E."/>
            <person name="Kohler A."/>
            <person name="Sanchez-Garcia M."/>
            <person name="Morin E."/>
            <person name="Andreopoulos B."/>
            <person name="Barry K.W."/>
            <person name="Bonito G."/>
            <person name="Buee M."/>
            <person name="Carver A."/>
            <person name="Chen C."/>
            <person name="Cichocki N."/>
            <person name="Clum A."/>
            <person name="Culley D."/>
            <person name="Crous P.W."/>
            <person name="Fauchery L."/>
            <person name="Girlanda M."/>
            <person name="Hayes R.D."/>
            <person name="Keri Z."/>
            <person name="LaButti K."/>
            <person name="Lipzen A."/>
            <person name="Lombard V."/>
            <person name="Magnuson J."/>
            <person name="Maillard F."/>
            <person name="Murat C."/>
            <person name="Nolan M."/>
            <person name="Ohm R.A."/>
            <person name="Pangilinan J."/>
            <person name="Pereira M.F."/>
            <person name="Perotto S."/>
            <person name="Peter M."/>
            <person name="Pfister S."/>
            <person name="Riley R."/>
            <person name="Sitrit Y."/>
            <person name="Stielow J.B."/>
            <person name="Szollosi G."/>
            <person name="Zifcakova L."/>
            <person name="Stursova M."/>
            <person name="Spatafora J.W."/>
            <person name="Tedersoo L."/>
            <person name="Vaario L.M."/>
            <person name="Yamada A."/>
            <person name="Yan M."/>
            <person name="Wang P."/>
            <person name="Xu J."/>
            <person name="Bruns T."/>
            <person name="Baldrian P."/>
            <person name="Vilgalys R."/>
            <person name="Dunand C."/>
            <person name="Henrissat B."/>
            <person name="Grigoriev I.V."/>
            <person name="Hibbett D."/>
            <person name="Nagy L.G."/>
            <person name="Martin F.M."/>
        </authorList>
    </citation>
    <scope>NUCLEOTIDE SEQUENCE</scope>
    <source>
        <strain evidence="1">UP504</strain>
    </source>
</reference>
<dbReference type="AlphaFoldDB" id="A0A9P6ACC2"/>
<name>A0A9P6ACC2_9AGAM</name>
<proteinExistence type="predicted"/>
<accession>A0A9P6ACC2</accession>
<evidence type="ECO:0000313" key="1">
    <source>
        <dbReference type="EMBL" id="KAF9503012.1"/>
    </source>
</evidence>